<dbReference type="PANTHER" id="PTHR34697">
    <property type="entry name" value="PHOSPHATIDYLGLYCEROL LYSYLTRANSFERASE"/>
    <property type="match status" value="1"/>
</dbReference>
<evidence type="ECO:0000313" key="16">
    <source>
        <dbReference type="EMBL" id="ADG15718.1"/>
    </source>
</evidence>
<keyword evidence="9" id="KW-0443">Lipid metabolism</keyword>
<dbReference type="STRING" id="640511.BC1002_1652"/>
<dbReference type="GO" id="GO:0006629">
    <property type="term" value="P:lipid metabolic process"/>
    <property type="evidence" value="ECO:0007669"/>
    <property type="project" value="UniProtKB-KW"/>
</dbReference>
<evidence type="ECO:0000256" key="11">
    <source>
        <dbReference type="ARBA" id="ARBA00023251"/>
    </source>
</evidence>
<organism evidence="16 17">
    <name type="scientific">Paraburkholderia atlantica</name>
    <dbReference type="NCBI Taxonomy" id="2654982"/>
    <lineage>
        <taxon>Bacteria</taxon>
        <taxon>Pseudomonadati</taxon>
        <taxon>Pseudomonadota</taxon>
        <taxon>Betaproteobacteria</taxon>
        <taxon>Burkholderiales</taxon>
        <taxon>Burkholderiaceae</taxon>
        <taxon>Paraburkholderia</taxon>
    </lineage>
</organism>
<evidence type="ECO:0000256" key="12">
    <source>
        <dbReference type="ARBA" id="ARBA00031899"/>
    </source>
</evidence>
<comment type="similarity">
    <text evidence="2">Belongs to the LPG synthase family.</text>
</comment>
<evidence type="ECO:0000256" key="3">
    <source>
        <dbReference type="ARBA" id="ARBA00012014"/>
    </source>
</evidence>
<feature type="transmembrane region" description="Helical" evidence="14">
    <location>
        <begin position="185"/>
        <end position="208"/>
    </location>
</feature>
<protein>
    <recommendedName>
        <fullName evidence="4">Phosphatidylglycerol lysyltransferase</fullName>
        <ecNumber evidence="3">2.3.2.3</ecNumber>
    </recommendedName>
    <alternativeName>
        <fullName evidence="12">Lysylphosphatidylglycerol synthase</fullName>
    </alternativeName>
</protein>
<feature type="transmembrane region" description="Helical" evidence="14">
    <location>
        <begin position="470"/>
        <end position="487"/>
    </location>
</feature>
<feature type="transmembrane region" description="Helical" evidence="14">
    <location>
        <begin position="263"/>
        <end position="284"/>
    </location>
</feature>
<keyword evidence="10 14" id="KW-0472">Membrane</keyword>
<dbReference type="Pfam" id="PF09924">
    <property type="entry name" value="LPG_synthase_C"/>
    <property type="match status" value="1"/>
</dbReference>
<evidence type="ECO:0000256" key="5">
    <source>
        <dbReference type="ARBA" id="ARBA00022475"/>
    </source>
</evidence>
<dbReference type="EMBL" id="CP002013">
    <property type="protein sequence ID" value="ADG15718.1"/>
    <property type="molecule type" value="Genomic_DNA"/>
</dbReference>
<keyword evidence="8 14" id="KW-1133">Transmembrane helix</keyword>
<dbReference type="GO" id="GO:0050071">
    <property type="term" value="F:phosphatidylglycerol lysyltransferase activity"/>
    <property type="evidence" value="ECO:0007669"/>
    <property type="project" value="UniProtKB-EC"/>
</dbReference>
<keyword evidence="7 14" id="KW-0812">Transmembrane</keyword>
<feature type="transmembrane region" description="Helical" evidence="14">
    <location>
        <begin position="419"/>
        <end position="440"/>
    </location>
</feature>
<dbReference type="InterPro" id="IPR051211">
    <property type="entry name" value="PG_lysyltransferase"/>
</dbReference>
<dbReference type="Proteomes" id="UP000002190">
    <property type="component" value="Chromosome 1"/>
</dbReference>
<evidence type="ECO:0000313" key="17">
    <source>
        <dbReference type="Proteomes" id="UP000002190"/>
    </source>
</evidence>
<evidence type="ECO:0000256" key="8">
    <source>
        <dbReference type="ARBA" id="ARBA00022989"/>
    </source>
</evidence>
<keyword evidence="6" id="KW-0808">Transferase</keyword>
<dbReference type="InterPro" id="IPR016181">
    <property type="entry name" value="Acyl_CoA_acyltransferase"/>
</dbReference>
<dbReference type="SUPFAM" id="SSF55729">
    <property type="entry name" value="Acyl-CoA N-acyltransferases (Nat)"/>
    <property type="match status" value="1"/>
</dbReference>
<evidence type="ECO:0000256" key="9">
    <source>
        <dbReference type="ARBA" id="ARBA00023098"/>
    </source>
</evidence>
<dbReference type="NCBIfam" id="NF033480">
    <property type="entry name" value="bifunc_MprF"/>
    <property type="match status" value="1"/>
</dbReference>
<comment type="catalytic activity">
    <reaction evidence="13">
        <text>L-lysyl-tRNA(Lys) + a 1,2-diacyl-sn-glycero-3-phospho-(1'-sn-glycerol) = a 1,2-diacyl-sn-glycero-3-phospho-1'-(3'-O-L-lysyl)-sn-glycerol + tRNA(Lys)</text>
        <dbReference type="Rhea" id="RHEA:10668"/>
        <dbReference type="Rhea" id="RHEA-COMP:9696"/>
        <dbReference type="Rhea" id="RHEA-COMP:9697"/>
        <dbReference type="ChEBI" id="CHEBI:64716"/>
        <dbReference type="ChEBI" id="CHEBI:75792"/>
        <dbReference type="ChEBI" id="CHEBI:78442"/>
        <dbReference type="ChEBI" id="CHEBI:78529"/>
        <dbReference type="EC" id="2.3.2.3"/>
    </reaction>
</comment>
<feature type="transmembrane region" description="Helical" evidence="14">
    <location>
        <begin position="220"/>
        <end position="239"/>
    </location>
</feature>
<evidence type="ECO:0000259" key="15">
    <source>
        <dbReference type="Pfam" id="PF09924"/>
    </source>
</evidence>
<dbReference type="GO" id="GO:0055091">
    <property type="term" value="P:phospholipid homeostasis"/>
    <property type="evidence" value="ECO:0007669"/>
    <property type="project" value="TreeGrafter"/>
</dbReference>
<dbReference type="eggNOG" id="COG2898">
    <property type="taxonomic scope" value="Bacteria"/>
</dbReference>
<feature type="transmembrane region" description="Helical" evidence="14">
    <location>
        <begin position="507"/>
        <end position="527"/>
    </location>
</feature>
<keyword evidence="11" id="KW-0046">Antibiotic resistance</keyword>
<sequence length="901" mass="98097">MLSTFCTFCRYHFVIAATGDTARDAPVAATALARPALTMFHRLQHSFERPCALLGRAAKVLGSRGLLSPVLALVICGLLLVVLQHLSEAVNYRSVMRELRQLSPREWIGALGATALSYVALVGRDAVGLRYLGASVPRAALWVGATAGSALGNATGFGALTGGAVRARVYGVANITPAQIGRMTVFTSVSLALALVLMTALGMLGMAGQLAPMLHLSPVALRWSGAALLIALTLAAAACRRETRPIRTRWQWLSFDIPARRDLLAQVALAVLDVVAAGLALWTLLPHANVSFIGFITVYAAAMLLGLIGHTPGGVGVFEAAMVFTLSGSVPMHQMVAALLAYRAIYFGLPLIVSAALLAGFEGRALKNRLSMLQAERVSELAPLFLSLVTFVVGGMLVISSATPAFWQRIRMLRNVVPLWVLESSALLCSVVGVLLLFVARGLLRRLDAAWWMTLALALLSLALSLTKGLAFVEAGVLGMLIVLLLATRKRFNRHSSLFAERFTAGWLVSIAMVLMFATWVMLFAFRDVPYTRDLWWQFAFDERAPRALRATLAASVFAATFSFWQLLRPAPGRFVKPAPEDLLDAARIVRAQERSDAGLALMGDKSFLFSESREAFLMYAKYGRTWAALHDPVGPREEWAGLIKKFVALAHAHGGRAAFYQVRANALPLYLDAGLTLMKLGEEAHVVLDDFDLKGAHRAHLRYALKRGERDGFSVEVIDQARVPASLETLRGISDGWLGSHDAREKSFSVAAFHDEYLAAQSVMLVRQNGEPVAFVTFMTTDMNTEATVGVMRHVESASPYAMEYLFTQLALHLKQAGFRSLSLGIAPLSGVQPTPLASRWHRLAGIVWRFGGRFYNFRGLRAFKSKFQPRWEPRYLAASGSGVFFTLADLSLLAGGRRS</sequence>
<keyword evidence="5" id="KW-1003">Cell membrane</keyword>
<gene>
    <name evidence="16" type="ordered locus">BC1002_1652</name>
</gene>
<accession>D5W8H3</accession>
<feature type="transmembrane region" description="Helical" evidence="14">
    <location>
        <begin position="447"/>
        <end position="464"/>
    </location>
</feature>
<feature type="transmembrane region" description="Helical" evidence="14">
    <location>
        <begin position="66"/>
        <end position="86"/>
    </location>
</feature>
<evidence type="ECO:0000256" key="6">
    <source>
        <dbReference type="ARBA" id="ARBA00022679"/>
    </source>
</evidence>
<feature type="domain" description="Phosphatidylglycerol lysyltransferase C-terminal" evidence="15">
    <location>
        <begin position="591"/>
        <end position="879"/>
    </location>
</feature>
<dbReference type="InterPro" id="IPR022791">
    <property type="entry name" value="L-PG_synthase/AglD"/>
</dbReference>
<name>D5W8H3_PARAM</name>
<reference evidence="16 17" key="1">
    <citation type="submission" date="2010-04" db="EMBL/GenBank/DDBJ databases">
        <title>Complete sequence of chromosome 1 of Burkholderia sp. CCGE1002.</title>
        <authorList>
            <consortium name="US DOE Joint Genome Institute"/>
            <person name="Lucas S."/>
            <person name="Copeland A."/>
            <person name="Lapidus A."/>
            <person name="Cheng J.-F."/>
            <person name="Bruce D."/>
            <person name="Goodwin L."/>
            <person name="Pitluck S."/>
            <person name="Chertkov O."/>
            <person name="Detter J.C."/>
            <person name="Han C."/>
            <person name="Tapia R."/>
            <person name="Land M."/>
            <person name="Hauser L."/>
            <person name="Kyrpides N."/>
            <person name="Ovchinnikova G."/>
            <person name="Martinez-Romero E."/>
            <person name="Hernandez M.A.R."/>
            <person name="Tiedje J.M."/>
            <person name="Woyke T."/>
        </authorList>
    </citation>
    <scope>NUCLEOTIDE SEQUENCE [LARGE SCALE GENOMIC DNA]</scope>
    <source>
        <strain evidence="16 17">CCGE1002</strain>
    </source>
</reference>
<dbReference type="AlphaFoldDB" id="D5W8H3"/>
<dbReference type="KEGG" id="bge:BC1002_1652"/>
<evidence type="ECO:0000256" key="13">
    <source>
        <dbReference type="ARBA" id="ARBA00047540"/>
    </source>
</evidence>
<feature type="transmembrane region" description="Helical" evidence="14">
    <location>
        <begin position="381"/>
        <end position="407"/>
    </location>
</feature>
<dbReference type="PANTHER" id="PTHR34697:SF2">
    <property type="entry name" value="PHOSPHATIDYLGLYCEROL LYSYLTRANSFERASE"/>
    <property type="match status" value="1"/>
</dbReference>
<evidence type="ECO:0000256" key="2">
    <source>
        <dbReference type="ARBA" id="ARBA00008627"/>
    </source>
</evidence>
<dbReference type="Pfam" id="PF03706">
    <property type="entry name" value="LPG_synthase_TM"/>
    <property type="match status" value="1"/>
</dbReference>
<dbReference type="HOGENOM" id="CLU_008255_7_0_4"/>
<feature type="transmembrane region" description="Helical" evidence="14">
    <location>
        <begin position="290"/>
        <end position="308"/>
    </location>
</feature>
<evidence type="ECO:0000256" key="7">
    <source>
        <dbReference type="ARBA" id="ARBA00022692"/>
    </source>
</evidence>
<feature type="transmembrane region" description="Helical" evidence="14">
    <location>
        <begin position="340"/>
        <end position="361"/>
    </location>
</feature>
<dbReference type="EC" id="2.3.2.3" evidence="3"/>
<feature type="transmembrane region" description="Helical" evidence="14">
    <location>
        <begin position="139"/>
        <end position="165"/>
    </location>
</feature>
<dbReference type="GO" id="GO:0005886">
    <property type="term" value="C:plasma membrane"/>
    <property type="evidence" value="ECO:0007669"/>
    <property type="project" value="UniProtKB-SubCell"/>
</dbReference>
<feature type="transmembrane region" description="Helical" evidence="14">
    <location>
        <begin position="107"/>
        <end position="127"/>
    </location>
</feature>
<dbReference type="eggNOG" id="COG0392">
    <property type="taxonomic scope" value="Bacteria"/>
</dbReference>
<feature type="transmembrane region" description="Helical" evidence="14">
    <location>
        <begin position="547"/>
        <end position="568"/>
    </location>
</feature>
<comment type="subcellular location">
    <subcellularLocation>
        <location evidence="1">Cell membrane</location>
        <topology evidence="1">Multi-pass membrane protein</topology>
    </subcellularLocation>
</comment>
<evidence type="ECO:0000256" key="10">
    <source>
        <dbReference type="ARBA" id="ARBA00023136"/>
    </source>
</evidence>
<evidence type="ECO:0000256" key="14">
    <source>
        <dbReference type="SAM" id="Phobius"/>
    </source>
</evidence>
<reference evidence="16 17" key="2">
    <citation type="journal article" date="2012" name="J. Bacteriol.">
        <title>Genome Sequences of Burkholderia sp. Strains CCGE1002 and H160, Isolated from Legume Nodules in Mexico and Brazil.</title>
        <authorList>
            <person name="Ormeno-Orrillo E."/>
            <person name="Rogel M.A."/>
            <person name="Chueire L.M."/>
            <person name="Tiedje J.M."/>
            <person name="Martinez-Romero E."/>
            <person name="Hungria M."/>
        </authorList>
    </citation>
    <scope>NUCLEOTIDE SEQUENCE [LARGE SCALE GENOMIC DNA]</scope>
    <source>
        <strain evidence="16 17">CCGE1002</strain>
    </source>
</reference>
<evidence type="ECO:0000256" key="4">
    <source>
        <dbReference type="ARBA" id="ARBA00021546"/>
    </source>
</evidence>
<dbReference type="GO" id="GO:0046677">
    <property type="term" value="P:response to antibiotic"/>
    <property type="evidence" value="ECO:0007669"/>
    <property type="project" value="UniProtKB-KW"/>
</dbReference>
<evidence type="ECO:0000256" key="1">
    <source>
        <dbReference type="ARBA" id="ARBA00004651"/>
    </source>
</evidence>
<dbReference type="InterPro" id="IPR024320">
    <property type="entry name" value="LPG_synthase_C"/>
</dbReference>
<proteinExistence type="inferred from homology"/>